<evidence type="ECO:0000259" key="2">
    <source>
        <dbReference type="Pfam" id="PF10881"/>
    </source>
</evidence>
<evidence type="ECO:0000256" key="1">
    <source>
        <dbReference type="SAM" id="Phobius"/>
    </source>
</evidence>
<dbReference type="EMBL" id="WWCT01000036">
    <property type="protein sequence ID" value="MYN30345.1"/>
    <property type="molecule type" value="Genomic_DNA"/>
</dbReference>
<feature type="domain" description="DUF2726" evidence="2">
    <location>
        <begin position="52"/>
        <end position="158"/>
    </location>
</feature>
<reference evidence="3 4" key="1">
    <citation type="submission" date="2019-12" db="EMBL/GenBank/DDBJ databases">
        <title>Novel species isolated from a subtropical stream in China.</title>
        <authorList>
            <person name="Lu H."/>
        </authorList>
    </citation>
    <scope>NUCLEOTIDE SEQUENCE [LARGE SCALE GENOMIC DNA]</scope>
    <source>
        <strain evidence="3 4">CY42W</strain>
    </source>
</reference>
<keyword evidence="4" id="KW-1185">Reference proteome</keyword>
<gene>
    <name evidence="3" type="ORF">GTP69_28460</name>
</gene>
<keyword evidence="1" id="KW-1133">Transmembrane helix</keyword>
<sequence length="175" mass="19956">MPQDNYLRFDMNSTALLIAATIGILIAISLIPKKRSKLKPLSQLKVQPRRPLTAREQQMFFRLTETLTDCTVFAQVPLAALLTTSDHHDRNRYDRKIADFLICTKTLTPIAVIELDDSTHDNKIAKDADRDAMLRNAGYQTIRYRNYPSPDQLRQDIENAFKKVAGLTPQTAQKI</sequence>
<keyword evidence="1" id="KW-0472">Membrane</keyword>
<feature type="transmembrane region" description="Helical" evidence="1">
    <location>
        <begin position="12"/>
        <end position="31"/>
    </location>
</feature>
<dbReference type="RefSeq" id="WP_161058018.1">
    <property type="nucleotide sequence ID" value="NZ_WWCT01000036.1"/>
</dbReference>
<protein>
    <submittedName>
        <fullName evidence="3">DUF2726 domain-containing protein</fullName>
    </submittedName>
</protein>
<accession>A0ABW9WA68</accession>
<dbReference type="Proteomes" id="UP000642144">
    <property type="component" value="Unassembled WGS sequence"/>
</dbReference>
<name>A0ABW9WA68_9BURK</name>
<evidence type="ECO:0000313" key="3">
    <source>
        <dbReference type="EMBL" id="MYN30345.1"/>
    </source>
</evidence>
<comment type="caution">
    <text evidence="3">The sequence shown here is derived from an EMBL/GenBank/DDBJ whole genome shotgun (WGS) entry which is preliminary data.</text>
</comment>
<keyword evidence="1" id="KW-0812">Transmembrane</keyword>
<dbReference type="Pfam" id="PF10881">
    <property type="entry name" value="DUF2726"/>
    <property type="match status" value="1"/>
</dbReference>
<evidence type="ECO:0000313" key="4">
    <source>
        <dbReference type="Proteomes" id="UP000642144"/>
    </source>
</evidence>
<organism evidence="3 4">
    <name type="scientific">Duganella levis</name>
    <dbReference type="NCBI Taxonomy" id="2692169"/>
    <lineage>
        <taxon>Bacteria</taxon>
        <taxon>Pseudomonadati</taxon>
        <taxon>Pseudomonadota</taxon>
        <taxon>Betaproteobacteria</taxon>
        <taxon>Burkholderiales</taxon>
        <taxon>Oxalobacteraceae</taxon>
        <taxon>Telluria group</taxon>
        <taxon>Duganella</taxon>
    </lineage>
</organism>
<proteinExistence type="predicted"/>
<dbReference type="InterPro" id="IPR024402">
    <property type="entry name" value="DUF2726"/>
</dbReference>